<keyword evidence="5" id="KW-0805">Transcription regulation</keyword>
<dbReference type="GO" id="GO:0004402">
    <property type="term" value="F:histone acetyltransferase activity"/>
    <property type="evidence" value="ECO:0007669"/>
    <property type="project" value="InterPro"/>
</dbReference>
<feature type="region of interest" description="Disordered" evidence="10">
    <location>
        <begin position="935"/>
        <end position="958"/>
    </location>
</feature>
<feature type="domain" description="Bromo" evidence="11">
    <location>
        <begin position="117"/>
        <end position="189"/>
    </location>
</feature>
<dbReference type="GO" id="GO:0000123">
    <property type="term" value="C:histone acetyltransferase complex"/>
    <property type="evidence" value="ECO:0007669"/>
    <property type="project" value="TreeGrafter"/>
</dbReference>
<evidence type="ECO:0000256" key="9">
    <source>
        <dbReference type="PROSITE-ProRule" id="PRU00035"/>
    </source>
</evidence>
<dbReference type="PROSITE" id="PS00633">
    <property type="entry name" value="BROMODOMAIN_1"/>
    <property type="match status" value="1"/>
</dbReference>
<evidence type="ECO:0000256" key="6">
    <source>
        <dbReference type="ARBA" id="ARBA00023163"/>
    </source>
</evidence>
<organism evidence="13 14">
    <name type="scientific">Nitzschia inconspicua</name>
    <dbReference type="NCBI Taxonomy" id="303405"/>
    <lineage>
        <taxon>Eukaryota</taxon>
        <taxon>Sar</taxon>
        <taxon>Stramenopiles</taxon>
        <taxon>Ochrophyta</taxon>
        <taxon>Bacillariophyta</taxon>
        <taxon>Bacillariophyceae</taxon>
        <taxon>Bacillariophycidae</taxon>
        <taxon>Bacillariales</taxon>
        <taxon>Bacillariaceae</taxon>
        <taxon>Nitzschia</taxon>
    </lineage>
</organism>
<dbReference type="PANTHER" id="PTHR13808">
    <property type="entry name" value="CBP/P300-RELATED"/>
    <property type="match status" value="1"/>
</dbReference>
<dbReference type="AlphaFoldDB" id="A0A9K3PCW5"/>
<feature type="region of interest" description="Disordered" evidence="10">
    <location>
        <begin position="213"/>
        <end position="284"/>
    </location>
</feature>
<dbReference type="GO" id="GO:0003713">
    <property type="term" value="F:transcription coactivator activity"/>
    <property type="evidence" value="ECO:0007669"/>
    <property type="project" value="TreeGrafter"/>
</dbReference>
<gene>
    <name evidence="13" type="ORF">IV203_021007</name>
</gene>
<name>A0A9K3PCW5_9STRA</name>
<keyword evidence="9" id="KW-0103">Bromodomain</keyword>
<comment type="subcellular location">
    <subcellularLocation>
        <location evidence="1">Nucleus</location>
    </subcellularLocation>
</comment>
<dbReference type="PROSITE" id="PS51727">
    <property type="entry name" value="CBP_P300_HAT"/>
    <property type="match status" value="1"/>
</dbReference>
<dbReference type="SMART" id="SM01250">
    <property type="entry name" value="KAT11"/>
    <property type="match status" value="1"/>
</dbReference>
<dbReference type="InterPro" id="IPR031162">
    <property type="entry name" value="CBP_P300_HAT"/>
</dbReference>
<evidence type="ECO:0000259" key="11">
    <source>
        <dbReference type="PROSITE" id="PS50014"/>
    </source>
</evidence>
<evidence type="ECO:0000313" key="13">
    <source>
        <dbReference type="EMBL" id="KAG7343062.1"/>
    </source>
</evidence>
<feature type="domain" description="CBP/p300-type HAT" evidence="12">
    <location>
        <begin position="497"/>
        <end position="1144"/>
    </location>
</feature>
<feature type="domain" description="Bromo" evidence="11">
    <location>
        <begin position="797"/>
        <end position="869"/>
    </location>
</feature>
<feature type="compositionally biased region" description="Low complexity" evidence="10">
    <location>
        <begin position="941"/>
        <end position="953"/>
    </location>
</feature>
<dbReference type="Pfam" id="PF00439">
    <property type="entry name" value="Bromodomain"/>
    <property type="match status" value="2"/>
</dbReference>
<dbReference type="InterPro" id="IPR001487">
    <property type="entry name" value="Bromodomain"/>
</dbReference>
<evidence type="ECO:0000256" key="8">
    <source>
        <dbReference type="ARBA" id="ARBA00048017"/>
    </source>
</evidence>
<evidence type="ECO:0000256" key="1">
    <source>
        <dbReference type="ARBA" id="ARBA00004123"/>
    </source>
</evidence>
<keyword evidence="3" id="KW-0808">Transferase</keyword>
<dbReference type="Pfam" id="PF08214">
    <property type="entry name" value="HAT_KAT11"/>
    <property type="match status" value="1"/>
</dbReference>
<evidence type="ECO:0000256" key="5">
    <source>
        <dbReference type="ARBA" id="ARBA00023015"/>
    </source>
</evidence>
<dbReference type="InterPro" id="IPR018359">
    <property type="entry name" value="Bromodomain_CS"/>
</dbReference>
<keyword evidence="6" id="KW-0804">Transcription</keyword>
<dbReference type="GO" id="GO:0031490">
    <property type="term" value="F:chromatin DNA binding"/>
    <property type="evidence" value="ECO:0007669"/>
    <property type="project" value="TreeGrafter"/>
</dbReference>
<protein>
    <recommendedName>
        <fullName evidence="2">histone acetyltransferase</fullName>
        <ecNumber evidence="2">2.3.1.48</ecNumber>
    </recommendedName>
</protein>
<feature type="region of interest" description="Disordered" evidence="10">
    <location>
        <begin position="1"/>
        <end position="36"/>
    </location>
</feature>
<reference evidence="13" key="2">
    <citation type="submission" date="2021-04" db="EMBL/GenBank/DDBJ databases">
        <authorList>
            <person name="Podell S."/>
        </authorList>
    </citation>
    <scope>NUCLEOTIDE SEQUENCE</scope>
    <source>
        <strain evidence="13">Hildebrandi</strain>
    </source>
</reference>
<evidence type="ECO:0000256" key="3">
    <source>
        <dbReference type="ARBA" id="ARBA00022679"/>
    </source>
</evidence>
<dbReference type="PROSITE" id="PS50014">
    <property type="entry name" value="BROMODOMAIN_2"/>
    <property type="match status" value="2"/>
</dbReference>
<dbReference type="GO" id="GO:0005634">
    <property type="term" value="C:nucleus"/>
    <property type="evidence" value="ECO:0007669"/>
    <property type="project" value="UniProtKB-SubCell"/>
</dbReference>
<evidence type="ECO:0000259" key="12">
    <source>
        <dbReference type="PROSITE" id="PS51727"/>
    </source>
</evidence>
<keyword evidence="14" id="KW-1185">Reference proteome</keyword>
<evidence type="ECO:0000256" key="7">
    <source>
        <dbReference type="ARBA" id="ARBA00023242"/>
    </source>
</evidence>
<feature type="compositionally biased region" description="Polar residues" evidence="10">
    <location>
        <begin position="23"/>
        <end position="36"/>
    </location>
</feature>
<dbReference type="GO" id="GO:0045944">
    <property type="term" value="P:positive regulation of transcription by RNA polymerase II"/>
    <property type="evidence" value="ECO:0007669"/>
    <property type="project" value="TreeGrafter"/>
</dbReference>
<feature type="compositionally biased region" description="Low complexity" evidence="10">
    <location>
        <begin position="220"/>
        <end position="242"/>
    </location>
</feature>
<keyword evidence="7" id="KW-0539">Nucleus</keyword>
<sequence length="1228" mass="137418">MTPLMRKDAAPPSLATFCHEPPKTSSTRQQPMETDLQTVPKRATNCCNRHLSRLVSQEQIFEIKSPHMESVPSPDIIPPFPDFLKNQKLLRSHVAALRLETDLYPLRLVLSRLMSHPTHNRKGIFNQPVDPVALGLLDYDQIVRRPMDLGTVKRRLYAIAYRCREEAIQDIRLVFTNAIKYNSPLNPVHISARELLSYFDRYCQSLDPPVSHLTTSAQNSKSSVEGVSSSSSTVDASTSLRSQMAFGDSTSKKPVEVETACSHASNKGDGIPSPLSIQKEGNVSSDGNSFVASPFDSLQNQSFCPEPRIHFSQRRAPPRSLGSTHICYQCEGRTCSVCLQGCLQHEPALLVCSGAQCAGSRIRKSAMYFTTRDGSHQICDRCFVALPSTVPSFMQSENCRYKQDLLRRKNNEEIAEEWVTCSECTGAVHVICAMHNGYAHDRSQYKCHDCRSMGEGIDDLMASAETDNSQDDRIYTFVSGTEAPVPLENFRDADDQVIDSSSLKECPISIFIEEKIRNIMSHLVNAGKTLTARVISDCDRTFSVPKSVRRYFRMSDDTNRHPVVPPASVEYRQKAIVVFQKIDGLDVCVFCMYVQEYDGENPNENRVYIAYIDSVDYFRPRELRTQVFHEILVAYLATARERGYSRAHIWACPPSRGNCFVFWNHPISQRVPTADRLQAWYHSALSRGIDAGVVVDVKSLYESDFEKQLTELSKESSISNDCHCSSHTSDRMLCPPLIDGDFWIEEAVRVHQAASDRNLRARCSTEICVWNVGNKSMSNLNPCPAVQVAALLKDRIMTHPSSVPFRRPVNAAALKLRDYHKIVKTPMDLGTIYSRCILGEYQELRDVVHDVNLMVINAKKFNPPGHIVNSMATEVLNLFDKELNALTMGWGTSRKENSWQAYKTMSMSLNVTLESYVPEASSEHILGQGAVVIEDDRSSDGSRSQSSSSASESSHADIEKATADANSTLGRALPKPVELLDLHADGVEAVMQKMVGEDVWLLNKKRCYASPKTLTTSISIKRKHRSSPCGPEAREPAAKKLRQTWLCEEVGLSVRKMRTSLFSLTLSPPDILSTIEEQKLAAYKAYVTSYKPVSGVRTEVRSCVADTRSALLELSQFRNFEFGTLRKAKYSTSMLLYHIRYANAPGGVPVCTTCGETIKEVRWHKAKPMDEFKKSLDHRQGGGLLNASIQPCCLTREDLCAACYEPRQSEEAFIPIPVSLKPASPETI</sequence>
<dbReference type="EMBL" id="JAGRRH010000024">
    <property type="protein sequence ID" value="KAG7343062.1"/>
    <property type="molecule type" value="Genomic_DNA"/>
</dbReference>
<reference evidence="13" key="1">
    <citation type="journal article" date="2021" name="Sci. Rep.">
        <title>Diploid genomic architecture of Nitzschia inconspicua, an elite biomass production diatom.</title>
        <authorList>
            <person name="Oliver A."/>
            <person name="Podell S."/>
            <person name="Pinowska A."/>
            <person name="Traller J.C."/>
            <person name="Smith S.R."/>
            <person name="McClure R."/>
            <person name="Beliaev A."/>
            <person name="Bohutskyi P."/>
            <person name="Hill E.A."/>
            <person name="Rabines A."/>
            <person name="Zheng H."/>
            <person name="Allen L.Z."/>
            <person name="Kuo A."/>
            <person name="Grigoriev I.V."/>
            <person name="Allen A.E."/>
            <person name="Hazlebeck D."/>
            <person name="Allen E.E."/>
        </authorList>
    </citation>
    <scope>NUCLEOTIDE SEQUENCE</scope>
    <source>
        <strain evidence="13">Hildebrandi</strain>
    </source>
</reference>
<dbReference type="Proteomes" id="UP000693970">
    <property type="component" value="Unassembled WGS sequence"/>
</dbReference>
<dbReference type="InterPro" id="IPR013178">
    <property type="entry name" value="Histone_AcTrfase_Rtt109/CBP"/>
</dbReference>
<dbReference type="EC" id="2.3.1.48" evidence="2"/>
<accession>A0A9K3PCW5</accession>
<dbReference type="PANTHER" id="PTHR13808:SF1">
    <property type="entry name" value="HISTONE ACETYLTRANSFERASE"/>
    <property type="match status" value="1"/>
</dbReference>
<evidence type="ECO:0000313" key="14">
    <source>
        <dbReference type="Proteomes" id="UP000693970"/>
    </source>
</evidence>
<dbReference type="SMART" id="SM00297">
    <property type="entry name" value="BROMO"/>
    <property type="match status" value="2"/>
</dbReference>
<dbReference type="GO" id="GO:0005667">
    <property type="term" value="C:transcription regulator complex"/>
    <property type="evidence" value="ECO:0007669"/>
    <property type="project" value="TreeGrafter"/>
</dbReference>
<evidence type="ECO:0000256" key="4">
    <source>
        <dbReference type="ARBA" id="ARBA00022853"/>
    </source>
</evidence>
<evidence type="ECO:0000256" key="10">
    <source>
        <dbReference type="SAM" id="MobiDB-lite"/>
    </source>
</evidence>
<comment type="catalytic activity">
    <reaction evidence="8">
        <text>L-lysyl-[protein] + acetyl-CoA = N(6)-acetyl-L-lysyl-[protein] + CoA + H(+)</text>
        <dbReference type="Rhea" id="RHEA:45948"/>
        <dbReference type="Rhea" id="RHEA-COMP:9752"/>
        <dbReference type="Rhea" id="RHEA-COMP:10731"/>
        <dbReference type="ChEBI" id="CHEBI:15378"/>
        <dbReference type="ChEBI" id="CHEBI:29969"/>
        <dbReference type="ChEBI" id="CHEBI:57287"/>
        <dbReference type="ChEBI" id="CHEBI:57288"/>
        <dbReference type="ChEBI" id="CHEBI:61930"/>
        <dbReference type="EC" id="2.3.1.48"/>
    </reaction>
</comment>
<dbReference type="OrthoDB" id="899at2759"/>
<feature type="compositionally biased region" description="Polar residues" evidence="10">
    <location>
        <begin position="275"/>
        <end position="284"/>
    </location>
</feature>
<proteinExistence type="predicted"/>
<comment type="caution">
    <text evidence="13">The sequence shown here is derived from an EMBL/GenBank/DDBJ whole genome shotgun (WGS) entry which is preliminary data.</text>
</comment>
<keyword evidence="4" id="KW-0156">Chromatin regulator</keyword>
<evidence type="ECO:0000256" key="2">
    <source>
        <dbReference type="ARBA" id="ARBA00013184"/>
    </source>
</evidence>